<name>A0A2Y9TZQ1_9GAMM</name>
<proteinExistence type="predicted"/>
<keyword evidence="2" id="KW-1185">Reference proteome</keyword>
<dbReference type="KEGG" id="lpv:HYN51_11750"/>
<sequence>MFRTQKRVAEFITRKMRKKVRFNNARSEFLLESTNKIIKQWGVLPLPSIEATHLQSVFAIVEAKYTPSADRYRKLAPCVSNTQ</sequence>
<evidence type="ECO:0000313" key="2">
    <source>
        <dbReference type="Proteomes" id="UP000244908"/>
    </source>
</evidence>
<protein>
    <submittedName>
        <fullName evidence="1">Uncharacterized protein</fullName>
    </submittedName>
</protein>
<reference evidence="1 2" key="1">
    <citation type="journal article" date="2019" name="Int. J. Syst. Evol. Microbiol.">
        <title>Limnobaculum parvum gen. nov., sp. nov., isolated from a freshwater lake.</title>
        <authorList>
            <person name="Baek C."/>
            <person name="Shin S.K."/>
            <person name="Yi H."/>
        </authorList>
    </citation>
    <scope>NUCLEOTIDE SEQUENCE [LARGE SCALE GENOMIC DNA]</scope>
    <source>
        <strain evidence="1 2">HYN0051</strain>
    </source>
</reference>
<accession>A0A2Y9TZQ1</accession>
<evidence type="ECO:0000313" key="1">
    <source>
        <dbReference type="EMBL" id="AWH89165.1"/>
    </source>
</evidence>
<dbReference type="EMBL" id="CP029185">
    <property type="protein sequence ID" value="AWH89165.1"/>
    <property type="molecule type" value="Genomic_DNA"/>
</dbReference>
<dbReference type="AlphaFoldDB" id="A0A2Y9TZQ1"/>
<gene>
    <name evidence="1" type="ORF">HYN51_11750</name>
</gene>
<organism evidence="1 2">
    <name type="scientific">Limnobaculum parvum</name>
    <dbReference type="NCBI Taxonomy" id="2172103"/>
    <lineage>
        <taxon>Bacteria</taxon>
        <taxon>Pseudomonadati</taxon>
        <taxon>Pseudomonadota</taxon>
        <taxon>Gammaproteobacteria</taxon>
        <taxon>Enterobacterales</taxon>
        <taxon>Budviciaceae</taxon>
        <taxon>Limnobaculum</taxon>
    </lineage>
</organism>
<dbReference type="Proteomes" id="UP000244908">
    <property type="component" value="Chromosome"/>
</dbReference>